<dbReference type="Proteomes" id="UP000002668">
    <property type="component" value="Genome"/>
</dbReference>
<accession>E4ZP22</accession>
<proteinExistence type="predicted"/>
<dbReference type="OrthoDB" id="5275938at2759"/>
<evidence type="ECO:0000313" key="2">
    <source>
        <dbReference type="EMBL" id="CBX93391.1"/>
    </source>
</evidence>
<keyword evidence="3" id="KW-1185">Reference proteome</keyword>
<sequence length="325" mass="37424">MEQFQCHAYIAPWWKRWLKPHRQLMIHGSSANQQTVVLPREYESWLYVATQFGLEDDYVLLSDYMAWNCRLGLGDQIMHPTPDFTMHRRNITVPLIRIKSVRNDLMNELLAKFHKLLEDLQVKLFCRVVILPDEDQFMCTHLIGKRIRASMTRMSVKETLTVLQSIAQGHDPSQWPSETQNFTATFDPRHHVACNNVTRAINQKFEKVIAATDLELLAMRENAVRLGRPLSNNFNSNKIGKWTLPYLPAYGLSPDHALNNMEIGITKQKSGPIYSNSERYNKRESCARSINAGTAEMSETSPPEPVRRHLMPSDTASGRHRSHSI</sequence>
<dbReference type="EMBL" id="FP929105">
    <property type="protein sequence ID" value="CBX93391.1"/>
    <property type="molecule type" value="Genomic_DNA"/>
</dbReference>
<organism evidence="3">
    <name type="scientific">Leptosphaeria maculans (strain JN3 / isolate v23.1.3 / race Av1-4-5-6-7-8)</name>
    <name type="common">Blackleg fungus</name>
    <name type="synonym">Phoma lingam</name>
    <dbReference type="NCBI Taxonomy" id="985895"/>
    <lineage>
        <taxon>Eukaryota</taxon>
        <taxon>Fungi</taxon>
        <taxon>Dikarya</taxon>
        <taxon>Ascomycota</taxon>
        <taxon>Pezizomycotina</taxon>
        <taxon>Dothideomycetes</taxon>
        <taxon>Pleosporomycetidae</taxon>
        <taxon>Pleosporales</taxon>
        <taxon>Pleosporineae</taxon>
        <taxon>Leptosphaeriaceae</taxon>
        <taxon>Plenodomus</taxon>
        <taxon>Plenodomus lingam/Leptosphaeria maculans species complex</taxon>
    </lineage>
</organism>
<evidence type="ECO:0000313" key="3">
    <source>
        <dbReference type="Proteomes" id="UP000002668"/>
    </source>
</evidence>
<name>E4ZP22_LEPMJ</name>
<dbReference type="HOGENOM" id="CLU_855482_0_0_1"/>
<feature type="region of interest" description="Disordered" evidence="1">
    <location>
        <begin position="292"/>
        <end position="325"/>
    </location>
</feature>
<dbReference type="VEuPathDB" id="FungiDB:LEMA_P042920.1"/>
<protein>
    <submittedName>
        <fullName evidence="2">Predicted protein</fullName>
    </submittedName>
</protein>
<gene>
    <name evidence="2" type="ORF">LEMA_P042920.1</name>
</gene>
<evidence type="ECO:0000256" key="1">
    <source>
        <dbReference type="SAM" id="MobiDB-lite"/>
    </source>
</evidence>
<dbReference type="AlphaFoldDB" id="E4ZP22"/>
<reference evidence="3" key="1">
    <citation type="journal article" date="2011" name="Nat. Commun.">
        <title>Effector diversification within compartments of the Leptosphaeria maculans genome affected by Repeat-Induced Point mutations.</title>
        <authorList>
            <person name="Rouxel T."/>
            <person name="Grandaubert J."/>
            <person name="Hane J.K."/>
            <person name="Hoede C."/>
            <person name="van de Wouw A.P."/>
            <person name="Couloux A."/>
            <person name="Dominguez V."/>
            <person name="Anthouard V."/>
            <person name="Bally P."/>
            <person name="Bourras S."/>
            <person name="Cozijnsen A.J."/>
            <person name="Ciuffetti L.M."/>
            <person name="Degrave A."/>
            <person name="Dilmaghani A."/>
            <person name="Duret L."/>
            <person name="Fudal I."/>
            <person name="Goodwin S.B."/>
            <person name="Gout L."/>
            <person name="Glaser N."/>
            <person name="Linglin J."/>
            <person name="Kema G.H.J."/>
            <person name="Lapalu N."/>
            <person name="Lawrence C.B."/>
            <person name="May K."/>
            <person name="Meyer M."/>
            <person name="Ollivier B."/>
            <person name="Poulain J."/>
            <person name="Schoch C.L."/>
            <person name="Simon A."/>
            <person name="Spatafora J.W."/>
            <person name="Stachowiak A."/>
            <person name="Turgeon B.G."/>
            <person name="Tyler B.M."/>
            <person name="Vincent D."/>
            <person name="Weissenbach J."/>
            <person name="Amselem J."/>
            <person name="Quesneville H."/>
            <person name="Oliver R.P."/>
            <person name="Wincker P."/>
            <person name="Balesdent M.-H."/>
            <person name="Howlett B.J."/>
        </authorList>
    </citation>
    <scope>NUCLEOTIDE SEQUENCE [LARGE SCALE GENOMIC DNA]</scope>
    <source>
        <strain evidence="3">JN3 / isolate v23.1.3 / race Av1-4-5-6-7-8</strain>
    </source>
</reference>
<dbReference type="InParanoid" id="E4ZP22"/>